<evidence type="ECO:0000313" key="1">
    <source>
        <dbReference type="EMBL" id="GBO20871.1"/>
    </source>
</evidence>
<proteinExistence type="predicted"/>
<keyword evidence="2" id="KW-1185">Reference proteome</keyword>
<organism evidence="1 2">
    <name type="scientific">Araneus ventricosus</name>
    <name type="common">Orbweaver spider</name>
    <name type="synonym">Epeira ventricosa</name>
    <dbReference type="NCBI Taxonomy" id="182803"/>
    <lineage>
        <taxon>Eukaryota</taxon>
        <taxon>Metazoa</taxon>
        <taxon>Ecdysozoa</taxon>
        <taxon>Arthropoda</taxon>
        <taxon>Chelicerata</taxon>
        <taxon>Arachnida</taxon>
        <taxon>Araneae</taxon>
        <taxon>Araneomorphae</taxon>
        <taxon>Entelegynae</taxon>
        <taxon>Araneoidea</taxon>
        <taxon>Araneidae</taxon>
        <taxon>Araneus</taxon>
    </lineage>
</organism>
<protein>
    <submittedName>
        <fullName evidence="1">Uncharacterized protein</fullName>
    </submittedName>
</protein>
<gene>
    <name evidence="1" type="ORF">AVEN_67000_1</name>
</gene>
<reference evidence="1 2" key="1">
    <citation type="journal article" date="2019" name="Sci. Rep.">
        <title>Orb-weaving spider Araneus ventricosus genome elucidates the spidroin gene catalogue.</title>
        <authorList>
            <person name="Kono N."/>
            <person name="Nakamura H."/>
            <person name="Ohtoshi R."/>
            <person name="Moran D.A.P."/>
            <person name="Shinohara A."/>
            <person name="Yoshida Y."/>
            <person name="Fujiwara M."/>
            <person name="Mori M."/>
            <person name="Tomita M."/>
            <person name="Arakawa K."/>
        </authorList>
    </citation>
    <scope>NUCLEOTIDE SEQUENCE [LARGE SCALE GENOMIC DNA]</scope>
</reference>
<accession>A0A4Y2V8H3</accession>
<dbReference type="Proteomes" id="UP000499080">
    <property type="component" value="Unassembled WGS sequence"/>
</dbReference>
<evidence type="ECO:0000313" key="2">
    <source>
        <dbReference type="Proteomes" id="UP000499080"/>
    </source>
</evidence>
<dbReference type="EMBL" id="BGPR01044157">
    <property type="protein sequence ID" value="GBO20871.1"/>
    <property type="molecule type" value="Genomic_DNA"/>
</dbReference>
<dbReference type="AlphaFoldDB" id="A0A4Y2V8H3"/>
<name>A0A4Y2V8H3_ARAVE</name>
<sequence>MILFIDPERIQSAMASERGGGSFPLCERKSDKIKDTKITSSDKKRDYVKYQRIEICRNASTMRIDFDRYKKTVMQEKFDAKDFASRMRDVVEGNPRRKVMTFQQHS</sequence>
<comment type="caution">
    <text evidence="1">The sequence shown here is derived from an EMBL/GenBank/DDBJ whole genome shotgun (WGS) entry which is preliminary data.</text>
</comment>